<protein>
    <submittedName>
        <fullName evidence="1">Uncharacterized protein</fullName>
    </submittedName>
</protein>
<accession>A0A0E9UBT6</accession>
<reference evidence="1" key="1">
    <citation type="submission" date="2014-11" db="EMBL/GenBank/DDBJ databases">
        <authorList>
            <person name="Amaro Gonzalez C."/>
        </authorList>
    </citation>
    <scope>NUCLEOTIDE SEQUENCE</scope>
</reference>
<dbReference type="EMBL" id="GBXM01045258">
    <property type="protein sequence ID" value="JAH63319.1"/>
    <property type="molecule type" value="Transcribed_RNA"/>
</dbReference>
<sequence length="41" mass="4420">MHIKVKSTNTRESVNSLANGNVRFVYGGYLAVGEGDSPLHT</sequence>
<name>A0A0E9UBT6_ANGAN</name>
<dbReference type="AlphaFoldDB" id="A0A0E9UBT6"/>
<proteinExistence type="predicted"/>
<organism evidence="1">
    <name type="scientific">Anguilla anguilla</name>
    <name type="common">European freshwater eel</name>
    <name type="synonym">Muraena anguilla</name>
    <dbReference type="NCBI Taxonomy" id="7936"/>
    <lineage>
        <taxon>Eukaryota</taxon>
        <taxon>Metazoa</taxon>
        <taxon>Chordata</taxon>
        <taxon>Craniata</taxon>
        <taxon>Vertebrata</taxon>
        <taxon>Euteleostomi</taxon>
        <taxon>Actinopterygii</taxon>
        <taxon>Neopterygii</taxon>
        <taxon>Teleostei</taxon>
        <taxon>Anguilliformes</taxon>
        <taxon>Anguillidae</taxon>
        <taxon>Anguilla</taxon>
    </lineage>
</organism>
<reference evidence="1" key="2">
    <citation type="journal article" date="2015" name="Fish Shellfish Immunol.">
        <title>Early steps in the European eel (Anguilla anguilla)-Vibrio vulnificus interaction in the gills: Role of the RtxA13 toxin.</title>
        <authorList>
            <person name="Callol A."/>
            <person name="Pajuelo D."/>
            <person name="Ebbesson L."/>
            <person name="Teles M."/>
            <person name="MacKenzie S."/>
            <person name="Amaro C."/>
        </authorList>
    </citation>
    <scope>NUCLEOTIDE SEQUENCE</scope>
</reference>
<evidence type="ECO:0000313" key="1">
    <source>
        <dbReference type="EMBL" id="JAH63319.1"/>
    </source>
</evidence>